<evidence type="ECO:0000313" key="1">
    <source>
        <dbReference type="EMBL" id="PXW87066.1"/>
    </source>
</evidence>
<proteinExistence type="predicted"/>
<reference evidence="1 2" key="1">
    <citation type="submission" date="2018-05" db="EMBL/GenBank/DDBJ databases">
        <title>Genomic Encyclopedia of Type Strains, Phase IV (KMG-IV): sequencing the most valuable type-strain genomes for metagenomic binning, comparative biology and taxonomic classification.</title>
        <authorList>
            <person name="Goeker M."/>
        </authorList>
    </citation>
    <scope>NUCLEOTIDE SEQUENCE [LARGE SCALE GENOMIC DNA]</scope>
    <source>
        <strain evidence="1 2">DSM 28556</strain>
    </source>
</reference>
<dbReference type="AlphaFoldDB" id="A0A2V3VZT6"/>
<gene>
    <name evidence="1" type="ORF">DFR56_106135</name>
</gene>
<keyword evidence="1" id="KW-0413">Isomerase</keyword>
<name>A0A2V3VZT6_9BACI</name>
<dbReference type="CDD" id="cd03025">
    <property type="entry name" value="DsbA_FrnE_like"/>
    <property type="match status" value="1"/>
</dbReference>
<dbReference type="GO" id="GO:0016853">
    <property type="term" value="F:isomerase activity"/>
    <property type="evidence" value="ECO:0007669"/>
    <property type="project" value="UniProtKB-KW"/>
</dbReference>
<organism evidence="1 2">
    <name type="scientific">Pseudogracilibacillus auburnensis</name>
    <dbReference type="NCBI Taxonomy" id="1494959"/>
    <lineage>
        <taxon>Bacteria</taxon>
        <taxon>Bacillati</taxon>
        <taxon>Bacillota</taxon>
        <taxon>Bacilli</taxon>
        <taxon>Bacillales</taxon>
        <taxon>Bacillaceae</taxon>
        <taxon>Pseudogracilibacillus</taxon>
    </lineage>
</organism>
<sequence length="287" mass="33907">MDAYHVHSESTRSNVNHPFINFFHKPIMIYYFVDPFCQQCWELERYMKKLTMEYGAFFNVRPIISHIYNESPHRLLDKKEENHIIHNGDHLNKYYGFISIKAAALQGNKAGRDFLRSVQEAIFLYNKNESIHDILAHSVENTDLDIREFENDLLSSSAKKAYESDIQLMHEMDVNQYPTLVFFSQHNEEYSVKVSGLQTYDAYTFVLKKMLHFELTNFSKPTIEACFIQYGRLQTEEIAFIFDLSEKEAEKKLKQLQLMQKVKQVVINGILFWEYCGQNKAEVHQND</sequence>
<dbReference type="Gene3D" id="3.40.30.10">
    <property type="entry name" value="Glutaredoxin"/>
    <property type="match status" value="1"/>
</dbReference>
<dbReference type="Proteomes" id="UP000247978">
    <property type="component" value="Unassembled WGS sequence"/>
</dbReference>
<comment type="caution">
    <text evidence="1">The sequence shown here is derived from an EMBL/GenBank/DDBJ whole genome shotgun (WGS) entry which is preliminary data.</text>
</comment>
<protein>
    <submittedName>
        <fullName evidence="1">Putative DsbA family dithiol-disulfide isomerase</fullName>
    </submittedName>
</protein>
<dbReference type="EMBL" id="QJJQ01000006">
    <property type="protein sequence ID" value="PXW87066.1"/>
    <property type="molecule type" value="Genomic_DNA"/>
</dbReference>
<dbReference type="Pfam" id="PF13743">
    <property type="entry name" value="Thioredoxin_5"/>
    <property type="match status" value="1"/>
</dbReference>
<keyword evidence="2" id="KW-1185">Reference proteome</keyword>
<dbReference type="OrthoDB" id="9813770at2"/>
<dbReference type="RefSeq" id="WP_158525598.1">
    <property type="nucleotide sequence ID" value="NZ_JBHUHB010000001.1"/>
</dbReference>
<accession>A0A2V3VZT6</accession>
<dbReference type="SUPFAM" id="SSF52833">
    <property type="entry name" value="Thioredoxin-like"/>
    <property type="match status" value="1"/>
</dbReference>
<evidence type="ECO:0000313" key="2">
    <source>
        <dbReference type="Proteomes" id="UP000247978"/>
    </source>
</evidence>
<dbReference type="InterPro" id="IPR036249">
    <property type="entry name" value="Thioredoxin-like_sf"/>
</dbReference>
<dbReference type="PANTHER" id="PTHR13887">
    <property type="entry name" value="GLUTATHIONE S-TRANSFERASE KAPPA"/>
    <property type="match status" value="1"/>
</dbReference>
<dbReference type="PANTHER" id="PTHR13887:SF47">
    <property type="entry name" value="CLPXP ADAPTER PROTEIN SPXH"/>
    <property type="match status" value="1"/>
</dbReference>